<dbReference type="InterPro" id="IPR037066">
    <property type="entry name" value="Plug_dom_sf"/>
</dbReference>
<name>A0A7K0FYN6_9SPHI</name>
<dbReference type="PROSITE" id="PS52016">
    <property type="entry name" value="TONB_DEPENDENT_REC_3"/>
    <property type="match status" value="1"/>
</dbReference>
<evidence type="ECO:0000256" key="12">
    <source>
        <dbReference type="SAM" id="SignalP"/>
    </source>
</evidence>
<dbReference type="CDD" id="cd01347">
    <property type="entry name" value="ligand_gated_channel"/>
    <property type="match status" value="1"/>
</dbReference>
<dbReference type="GO" id="GO:0015344">
    <property type="term" value="F:siderophore uptake transmembrane transporter activity"/>
    <property type="evidence" value="ECO:0007669"/>
    <property type="project" value="TreeGrafter"/>
</dbReference>
<keyword evidence="4 10" id="KW-0812">Transmembrane</keyword>
<dbReference type="PANTHER" id="PTHR30069">
    <property type="entry name" value="TONB-DEPENDENT OUTER MEMBRANE RECEPTOR"/>
    <property type="match status" value="1"/>
</dbReference>
<keyword evidence="2 10" id="KW-0813">Transport</keyword>
<evidence type="ECO:0000313" key="15">
    <source>
        <dbReference type="EMBL" id="MRX75836.1"/>
    </source>
</evidence>
<comment type="caution">
    <text evidence="15">The sequence shown here is derived from an EMBL/GenBank/DDBJ whole genome shotgun (WGS) entry which is preliminary data.</text>
</comment>
<evidence type="ECO:0000256" key="9">
    <source>
        <dbReference type="ARBA" id="ARBA00023237"/>
    </source>
</evidence>
<dbReference type="RefSeq" id="WP_154280028.1">
    <property type="nucleotide sequence ID" value="NZ_JBHUJQ010000001.1"/>
</dbReference>
<protein>
    <submittedName>
        <fullName evidence="15">TonB-dependent receptor</fullName>
    </submittedName>
</protein>
<evidence type="ECO:0000259" key="14">
    <source>
        <dbReference type="Pfam" id="PF07715"/>
    </source>
</evidence>
<keyword evidence="16" id="KW-1185">Reference proteome</keyword>
<dbReference type="Proteomes" id="UP000487757">
    <property type="component" value="Unassembled WGS sequence"/>
</dbReference>
<dbReference type="InterPro" id="IPR039426">
    <property type="entry name" value="TonB-dep_rcpt-like"/>
</dbReference>
<dbReference type="GO" id="GO:0044718">
    <property type="term" value="P:siderophore transmembrane transport"/>
    <property type="evidence" value="ECO:0007669"/>
    <property type="project" value="TreeGrafter"/>
</dbReference>
<keyword evidence="5 12" id="KW-0732">Signal</keyword>
<dbReference type="InterPro" id="IPR036942">
    <property type="entry name" value="Beta-barrel_TonB_sf"/>
</dbReference>
<evidence type="ECO:0000256" key="10">
    <source>
        <dbReference type="PROSITE-ProRule" id="PRU01360"/>
    </source>
</evidence>
<feature type="signal peptide" evidence="12">
    <location>
        <begin position="1"/>
        <end position="18"/>
    </location>
</feature>
<keyword evidence="7 10" id="KW-0472">Membrane</keyword>
<dbReference type="GO" id="GO:0009279">
    <property type="term" value="C:cell outer membrane"/>
    <property type="evidence" value="ECO:0007669"/>
    <property type="project" value="UniProtKB-SubCell"/>
</dbReference>
<dbReference type="Gene3D" id="2.40.170.20">
    <property type="entry name" value="TonB-dependent receptor, beta-barrel domain"/>
    <property type="match status" value="1"/>
</dbReference>
<dbReference type="EMBL" id="WKKH01000008">
    <property type="protein sequence ID" value="MRX75836.1"/>
    <property type="molecule type" value="Genomic_DNA"/>
</dbReference>
<dbReference type="Gene3D" id="2.170.130.10">
    <property type="entry name" value="TonB-dependent receptor, plug domain"/>
    <property type="match status" value="1"/>
</dbReference>
<evidence type="ECO:0000256" key="3">
    <source>
        <dbReference type="ARBA" id="ARBA00022452"/>
    </source>
</evidence>
<dbReference type="SUPFAM" id="SSF56935">
    <property type="entry name" value="Porins"/>
    <property type="match status" value="1"/>
</dbReference>
<dbReference type="AlphaFoldDB" id="A0A7K0FYN6"/>
<evidence type="ECO:0000256" key="7">
    <source>
        <dbReference type="ARBA" id="ARBA00023136"/>
    </source>
</evidence>
<dbReference type="InterPro" id="IPR000531">
    <property type="entry name" value="Beta-barrel_TonB"/>
</dbReference>
<keyword evidence="3 10" id="KW-1134">Transmembrane beta strand</keyword>
<dbReference type="OrthoDB" id="9764669at2"/>
<dbReference type="InterPro" id="IPR012910">
    <property type="entry name" value="Plug_dom"/>
</dbReference>
<evidence type="ECO:0000256" key="4">
    <source>
        <dbReference type="ARBA" id="ARBA00022692"/>
    </source>
</evidence>
<feature type="domain" description="TonB-dependent receptor plug" evidence="14">
    <location>
        <begin position="46"/>
        <end position="150"/>
    </location>
</feature>
<comment type="subcellular location">
    <subcellularLocation>
        <location evidence="1 10">Cell outer membrane</location>
        <topology evidence="1 10">Multi-pass membrane protein</topology>
    </subcellularLocation>
</comment>
<evidence type="ECO:0000313" key="16">
    <source>
        <dbReference type="Proteomes" id="UP000487757"/>
    </source>
</evidence>
<evidence type="ECO:0000256" key="8">
    <source>
        <dbReference type="ARBA" id="ARBA00023170"/>
    </source>
</evidence>
<comment type="similarity">
    <text evidence="10 11">Belongs to the TonB-dependent receptor family.</text>
</comment>
<keyword evidence="8 15" id="KW-0675">Receptor</keyword>
<accession>A0A7K0FYN6</accession>
<evidence type="ECO:0000259" key="13">
    <source>
        <dbReference type="Pfam" id="PF00593"/>
    </source>
</evidence>
<feature type="chain" id="PRO_5029509609" evidence="12">
    <location>
        <begin position="19"/>
        <end position="689"/>
    </location>
</feature>
<evidence type="ECO:0000256" key="2">
    <source>
        <dbReference type="ARBA" id="ARBA00022448"/>
    </source>
</evidence>
<organism evidence="15 16">
    <name type="scientific">Pedobacter petrophilus</name>
    <dbReference type="NCBI Taxonomy" id="1908241"/>
    <lineage>
        <taxon>Bacteria</taxon>
        <taxon>Pseudomonadati</taxon>
        <taxon>Bacteroidota</taxon>
        <taxon>Sphingobacteriia</taxon>
        <taxon>Sphingobacteriales</taxon>
        <taxon>Sphingobacteriaceae</taxon>
        <taxon>Pedobacter</taxon>
    </lineage>
</organism>
<evidence type="ECO:0000256" key="6">
    <source>
        <dbReference type="ARBA" id="ARBA00023077"/>
    </source>
</evidence>
<keyword evidence="6 11" id="KW-0798">TonB box</keyword>
<evidence type="ECO:0000256" key="11">
    <source>
        <dbReference type="RuleBase" id="RU003357"/>
    </source>
</evidence>
<reference evidence="15 16" key="1">
    <citation type="submission" date="2019-11" db="EMBL/GenBank/DDBJ databases">
        <title>Pedobacter petrophilus genome.</title>
        <authorList>
            <person name="Feldbauer M.J."/>
            <person name="Newman J.D."/>
        </authorList>
    </citation>
    <scope>NUCLEOTIDE SEQUENCE [LARGE SCALE GENOMIC DNA]</scope>
    <source>
        <strain evidence="15 16">LMG 29686</strain>
    </source>
</reference>
<dbReference type="PANTHER" id="PTHR30069:SF29">
    <property type="entry name" value="HEMOGLOBIN AND HEMOGLOBIN-HAPTOGLOBIN-BINDING PROTEIN 1-RELATED"/>
    <property type="match status" value="1"/>
</dbReference>
<sequence>MKIYLSLVFLLFESVALAQEIKVDTAKANDLNEVVVTGQYGQQSLKNSIYNVRTIDAEKIRLRAATNLQQVLNTELGFRFSNDLTLGTTDVSLMGMSGRNVKILLDGVPMVDRSDARESLGQIDINTVDRIEIIEGPMSVTYGSDALAGVINIITKNAGKSLLSLNARVQEETAGKEYAGLTDAGLHNQNLSLSWQNKGWNALAGVSHQEFGGWNMAPKTAFLDEFNQRKNQWKPKEQWLGNTKVGYRNENFNIWYRLDAVNETIDARFGINPNTYEGKLATYTTKRYTNQLQSEWKISQKLNISAIAGYTDLQRSTQTVNHNFINNTEKRTTGAGEQDTAKFNTIIFRTTAVYKMTDMVSFQPGFEFNRDAATGQRISGSPVINDLAFFISSEIKLNNEINIRPGLRVIKNSIYNAPIVPSLNTKFQLSRNLDLRLGYAKGFRSPALRELYYDFVDASHSIYGNTNLKAEQSNSYNGSLVWSAIKEKHLGFRTTLAGFLNKFKNKIDFGLDPSDNSRTTLLNISNFKTVGTTLDNNLTFKNLNASIGVSYIGSFHTYSEDETFTGKQILWSPEVTANLTYAINKINANVSIFYKYTGEKLGFQTSTGNATLSYLPTKISSFSFADLMVNKTLYKSLLLTAGVKNIFNITQLNNTSTASGGAHSTGGEPVPLSYGRSYVLGLSFNWNKI</sequence>
<proteinExistence type="inferred from homology"/>
<feature type="domain" description="TonB-dependent receptor-like beta-barrel" evidence="13">
    <location>
        <begin position="239"/>
        <end position="646"/>
    </location>
</feature>
<dbReference type="Pfam" id="PF07715">
    <property type="entry name" value="Plug"/>
    <property type="match status" value="1"/>
</dbReference>
<evidence type="ECO:0000256" key="5">
    <source>
        <dbReference type="ARBA" id="ARBA00022729"/>
    </source>
</evidence>
<evidence type="ECO:0000256" key="1">
    <source>
        <dbReference type="ARBA" id="ARBA00004571"/>
    </source>
</evidence>
<dbReference type="Pfam" id="PF00593">
    <property type="entry name" value="TonB_dep_Rec_b-barrel"/>
    <property type="match status" value="1"/>
</dbReference>
<gene>
    <name evidence="15" type="ORF">GJU39_07020</name>
</gene>
<keyword evidence="9 10" id="KW-0998">Cell outer membrane</keyword>